<dbReference type="RefSeq" id="WP_309489982.1">
    <property type="nucleotide sequence ID" value="NZ_JAENIG010000006.1"/>
</dbReference>
<gene>
    <name evidence="1" type="ORF">JIN83_10390</name>
</gene>
<reference evidence="1" key="1">
    <citation type="submission" date="2021-01" db="EMBL/GenBank/DDBJ databases">
        <title>Modified the classification status of verrucomicrobia.</title>
        <authorList>
            <person name="Feng X."/>
        </authorList>
    </citation>
    <scope>NUCLEOTIDE SEQUENCE</scope>
    <source>
        <strain evidence="1">5K15</strain>
    </source>
</reference>
<dbReference type="EMBL" id="JAENIG010000006">
    <property type="protein sequence ID" value="MBK1855369.1"/>
    <property type="molecule type" value="Genomic_DNA"/>
</dbReference>
<dbReference type="Proteomes" id="UP000634206">
    <property type="component" value="Unassembled WGS sequence"/>
</dbReference>
<accession>A0AAE2SED2</accession>
<proteinExistence type="predicted"/>
<comment type="caution">
    <text evidence="1">The sequence shown here is derived from an EMBL/GenBank/DDBJ whole genome shotgun (WGS) entry which is preliminary data.</text>
</comment>
<organism evidence="1 2">
    <name type="scientific">Oceaniferula flava</name>
    <dbReference type="NCBI Taxonomy" id="2800421"/>
    <lineage>
        <taxon>Bacteria</taxon>
        <taxon>Pseudomonadati</taxon>
        <taxon>Verrucomicrobiota</taxon>
        <taxon>Verrucomicrobiia</taxon>
        <taxon>Verrucomicrobiales</taxon>
        <taxon>Verrucomicrobiaceae</taxon>
        <taxon>Oceaniferula</taxon>
    </lineage>
</organism>
<name>A0AAE2SED2_9BACT</name>
<sequence>MAYNNVPDAAKAKGEYQFLQKALTGAPHGIHQGIYIVTPSGRYLKQCNVGWPKLDPQQSLQRMKEALAEFRAMPKGQRLATRALTESDRSMPEDRHLSPAPEWLKIRSTTRSYAFPDMEYFDQRHPDYYKIDRLWMTPETARSLLPGKLEVGEVGDIQGRALNHLTHDCHLMLGCPPWTKESVKTAKMQVKIVAKKGRYFDLRYSGDFHFDSDSRWNKSSYRGKLLGKAVWDDEKKQFTRLQWVALGERNQRVLRSNEARGSVHVTTVGSVLELDPMRPNDRHILPHRWEHGYPKEMKQQLVAP</sequence>
<evidence type="ECO:0000313" key="2">
    <source>
        <dbReference type="Proteomes" id="UP000634206"/>
    </source>
</evidence>
<keyword evidence="2" id="KW-1185">Reference proteome</keyword>
<evidence type="ECO:0000313" key="1">
    <source>
        <dbReference type="EMBL" id="MBK1855369.1"/>
    </source>
</evidence>
<protein>
    <submittedName>
        <fullName evidence="1">Uncharacterized protein</fullName>
    </submittedName>
</protein>
<dbReference type="AlphaFoldDB" id="A0AAE2SED2"/>